<keyword evidence="1" id="KW-0418">Kinase</keyword>
<dbReference type="Proteomes" id="UP000249248">
    <property type="component" value="Unassembled WGS sequence"/>
</dbReference>
<organism evidence="1 2">
    <name type="scientific">Putridiphycobacter roseus</name>
    <dbReference type="NCBI Taxonomy" id="2219161"/>
    <lineage>
        <taxon>Bacteria</taxon>
        <taxon>Pseudomonadati</taxon>
        <taxon>Bacteroidota</taxon>
        <taxon>Flavobacteriia</taxon>
        <taxon>Flavobacteriales</taxon>
        <taxon>Crocinitomicaceae</taxon>
        <taxon>Putridiphycobacter</taxon>
    </lineage>
</organism>
<dbReference type="AlphaFoldDB" id="A0A2W1NQJ0"/>
<accession>A0A2W1NQJ0</accession>
<keyword evidence="2" id="KW-1185">Reference proteome</keyword>
<evidence type="ECO:0000313" key="1">
    <source>
        <dbReference type="EMBL" id="PZE17912.1"/>
    </source>
</evidence>
<evidence type="ECO:0000313" key="2">
    <source>
        <dbReference type="Proteomes" id="UP000249248"/>
    </source>
</evidence>
<dbReference type="EMBL" id="QKSB01000002">
    <property type="protein sequence ID" value="PZE17912.1"/>
    <property type="molecule type" value="Genomic_DNA"/>
</dbReference>
<protein>
    <submittedName>
        <fullName evidence="1">Aspartate kinase</fullName>
    </submittedName>
</protein>
<dbReference type="RefSeq" id="WP_111062063.1">
    <property type="nucleotide sequence ID" value="NZ_JBHUCU010000002.1"/>
</dbReference>
<sequence>MKSLSKLIEEVIDDTPFVRESLSEGLINTSALARKIKPELEGITKKTIKESTIVMAISRLPLSKQDSIKNKIKNIVGGIGDFVVRSNLTKYTYKNYQGISANQAVFLKKIESVNDSFYTVSRGINETTLIVNAQLSGVLEENMDKNELLSMNKNLSAITLKLPSANVQTEGVYYFILRKLAWKSISLEEVISTTNEFTIVVQSSVVSKAFEVLANLNDMNL</sequence>
<name>A0A2W1NQJ0_9FLAO</name>
<dbReference type="OrthoDB" id="368469at2"/>
<reference evidence="1 2" key="1">
    <citation type="submission" date="2018-06" db="EMBL/GenBank/DDBJ databases">
        <title>The draft genome sequence of Crocinitomix sp. SM1701.</title>
        <authorList>
            <person name="Zhang X."/>
        </authorList>
    </citation>
    <scope>NUCLEOTIDE SEQUENCE [LARGE SCALE GENOMIC DNA]</scope>
    <source>
        <strain evidence="1 2">SM1701</strain>
    </source>
</reference>
<gene>
    <name evidence="1" type="ORF">DNU06_04650</name>
</gene>
<dbReference type="GO" id="GO:0016301">
    <property type="term" value="F:kinase activity"/>
    <property type="evidence" value="ECO:0007669"/>
    <property type="project" value="UniProtKB-KW"/>
</dbReference>
<keyword evidence="1" id="KW-0808">Transferase</keyword>
<comment type="caution">
    <text evidence="1">The sequence shown here is derived from an EMBL/GenBank/DDBJ whole genome shotgun (WGS) entry which is preliminary data.</text>
</comment>
<proteinExistence type="predicted"/>